<accession>A0ABD2Y1V9</accession>
<feature type="transmembrane region" description="Helical" evidence="1">
    <location>
        <begin position="20"/>
        <end position="37"/>
    </location>
</feature>
<reference evidence="2 3" key="1">
    <citation type="submission" date="2024-11" db="EMBL/GenBank/DDBJ databases">
        <title>A near-complete genome assembly of Cinchona calisaya.</title>
        <authorList>
            <person name="Lian D.C."/>
            <person name="Zhao X.W."/>
            <person name="Wei L."/>
        </authorList>
    </citation>
    <scope>NUCLEOTIDE SEQUENCE [LARGE SCALE GENOMIC DNA]</scope>
    <source>
        <tissue evidence="2">Nenye</tissue>
    </source>
</reference>
<sequence length="90" mass="9710">MGSSSSKITTKENEDNAKAIAVAAGIGLVAYCAYKLFGGSGSSNKRKKMKAPGRDYSIFRDDFEHDPASYFRDLRKIDVSNIDGLSGLKA</sequence>
<gene>
    <name evidence="2" type="ORF">ACH5RR_035980</name>
</gene>
<keyword evidence="1" id="KW-0472">Membrane</keyword>
<evidence type="ECO:0000313" key="3">
    <source>
        <dbReference type="Proteomes" id="UP001630127"/>
    </source>
</evidence>
<keyword evidence="1" id="KW-0812">Transmembrane</keyword>
<dbReference type="PANTHER" id="PTHR33333:SF32">
    <property type="entry name" value="PSAD1"/>
    <property type="match status" value="1"/>
</dbReference>
<dbReference type="AlphaFoldDB" id="A0ABD2Y1V9"/>
<keyword evidence="3" id="KW-1185">Reference proteome</keyword>
<dbReference type="PANTHER" id="PTHR33333">
    <property type="entry name" value="ERYTHROCYTE MEMBRANE PROTEIN 1-LIKE"/>
    <property type="match status" value="1"/>
</dbReference>
<evidence type="ECO:0000313" key="2">
    <source>
        <dbReference type="EMBL" id="KAL3501531.1"/>
    </source>
</evidence>
<dbReference type="EMBL" id="JBJUIK010000015">
    <property type="protein sequence ID" value="KAL3501531.1"/>
    <property type="molecule type" value="Genomic_DNA"/>
</dbReference>
<proteinExistence type="predicted"/>
<name>A0ABD2Y1V9_9GENT</name>
<comment type="caution">
    <text evidence="2">The sequence shown here is derived from an EMBL/GenBank/DDBJ whole genome shotgun (WGS) entry which is preliminary data.</text>
</comment>
<dbReference type="InterPro" id="IPR039926">
    <property type="entry name" value="Egg_app_1"/>
</dbReference>
<keyword evidence="1" id="KW-1133">Transmembrane helix</keyword>
<protein>
    <submittedName>
        <fullName evidence="2">Uncharacterized protein</fullName>
    </submittedName>
</protein>
<dbReference type="Proteomes" id="UP001630127">
    <property type="component" value="Unassembled WGS sequence"/>
</dbReference>
<evidence type="ECO:0000256" key="1">
    <source>
        <dbReference type="SAM" id="Phobius"/>
    </source>
</evidence>
<organism evidence="2 3">
    <name type="scientific">Cinchona calisaya</name>
    <dbReference type="NCBI Taxonomy" id="153742"/>
    <lineage>
        <taxon>Eukaryota</taxon>
        <taxon>Viridiplantae</taxon>
        <taxon>Streptophyta</taxon>
        <taxon>Embryophyta</taxon>
        <taxon>Tracheophyta</taxon>
        <taxon>Spermatophyta</taxon>
        <taxon>Magnoliopsida</taxon>
        <taxon>eudicotyledons</taxon>
        <taxon>Gunneridae</taxon>
        <taxon>Pentapetalae</taxon>
        <taxon>asterids</taxon>
        <taxon>lamiids</taxon>
        <taxon>Gentianales</taxon>
        <taxon>Rubiaceae</taxon>
        <taxon>Cinchonoideae</taxon>
        <taxon>Cinchoneae</taxon>
        <taxon>Cinchona</taxon>
    </lineage>
</organism>